<dbReference type="InterPro" id="IPR036249">
    <property type="entry name" value="Thioredoxin-like_sf"/>
</dbReference>
<dbReference type="Proteomes" id="UP000185766">
    <property type="component" value="Unassembled WGS sequence"/>
</dbReference>
<dbReference type="PANTHER" id="PTHR30041:SF4">
    <property type="entry name" value="ARSENATE REDUCTASE"/>
    <property type="match status" value="1"/>
</dbReference>
<comment type="similarity">
    <text evidence="1 3 4">Belongs to the ArsC family.</text>
</comment>
<keyword evidence="2 4" id="KW-0560">Oxidoreductase</keyword>
<dbReference type="SUPFAM" id="SSF52833">
    <property type="entry name" value="Thioredoxin-like"/>
    <property type="match status" value="1"/>
</dbReference>
<dbReference type="RefSeq" id="WP_071871242.1">
    <property type="nucleotide sequence ID" value="NZ_FOAS01000011.1"/>
</dbReference>
<dbReference type="EMBL" id="FOAS01000011">
    <property type="protein sequence ID" value="SEL34799.1"/>
    <property type="molecule type" value="Genomic_DNA"/>
</dbReference>
<dbReference type="STRING" id="1429083.GCA_001885685_02017"/>
<dbReference type="CDD" id="cd03034">
    <property type="entry name" value="ArsC_ArsC"/>
    <property type="match status" value="1"/>
</dbReference>
<dbReference type="Pfam" id="PF03960">
    <property type="entry name" value="ArsC"/>
    <property type="match status" value="1"/>
</dbReference>
<proteinExistence type="inferred from homology"/>
<sequence>MSDLILLHNPRCSKSRGALEILEQRGLQPQIVRYLDEPLNAEAIAELLNKLGLSARELLRKGEDDYKALNLADTSLSEAQLIAAMASHPKLIERPILVVGERAVVGRPPERVLELLA</sequence>
<accession>A0A1H7PGR6</accession>
<gene>
    <name evidence="5" type="ORF">SAMN05216214_11111</name>
</gene>
<organism evidence="5 6">
    <name type="scientific">Atopomonas hussainii</name>
    <dbReference type="NCBI Taxonomy" id="1429083"/>
    <lineage>
        <taxon>Bacteria</taxon>
        <taxon>Pseudomonadati</taxon>
        <taxon>Pseudomonadota</taxon>
        <taxon>Gammaproteobacteria</taxon>
        <taxon>Pseudomonadales</taxon>
        <taxon>Pseudomonadaceae</taxon>
        <taxon>Atopomonas</taxon>
    </lineage>
</organism>
<dbReference type="PROSITE" id="PS51353">
    <property type="entry name" value="ARSC"/>
    <property type="match status" value="1"/>
</dbReference>
<evidence type="ECO:0000256" key="1">
    <source>
        <dbReference type="ARBA" id="ARBA00007198"/>
    </source>
</evidence>
<evidence type="ECO:0000313" key="6">
    <source>
        <dbReference type="Proteomes" id="UP000185766"/>
    </source>
</evidence>
<protein>
    <recommendedName>
        <fullName evidence="4">Arsenate reductase</fullName>
        <ecNumber evidence="4">1.20.4.1</ecNumber>
    </recommendedName>
</protein>
<evidence type="ECO:0000256" key="4">
    <source>
        <dbReference type="RuleBase" id="RU362029"/>
    </source>
</evidence>
<dbReference type="InterPro" id="IPR006659">
    <property type="entry name" value="Arsenate_reductase"/>
</dbReference>
<evidence type="ECO:0000256" key="3">
    <source>
        <dbReference type="PROSITE-ProRule" id="PRU01282"/>
    </source>
</evidence>
<keyword evidence="6" id="KW-1185">Reference proteome</keyword>
<dbReference type="AlphaFoldDB" id="A0A1H7PGR6"/>
<dbReference type="PANTHER" id="PTHR30041">
    <property type="entry name" value="ARSENATE REDUCTASE"/>
    <property type="match status" value="1"/>
</dbReference>
<dbReference type="OrthoDB" id="9790554at2"/>
<dbReference type="InterPro" id="IPR006660">
    <property type="entry name" value="Arsenate_reductase-like"/>
</dbReference>
<reference evidence="5 6" key="1">
    <citation type="submission" date="2016-10" db="EMBL/GenBank/DDBJ databases">
        <authorList>
            <person name="de Groot N.N."/>
        </authorList>
    </citation>
    <scope>NUCLEOTIDE SEQUENCE [LARGE SCALE GENOMIC DNA]</scope>
    <source>
        <strain evidence="5 6">JCM 19513</strain>
    </source>
</reference>
<dbReference type="GO" id="GO:0008794">
    <property type="term" value="F:arsenate reductase (glutaredoxin) activity"/>
    <property type="evidence" value="ECO:0007669"/>
    <property type="project" value="UniProtKB-UniRule"/>
</dbReference>
<evidence type="ECO:0000313" key="5">
    <source>
        <dbReference type="EMBL" id="SEL34799.1"/>
    </source>
</evidence>
<dbReference type="NCBIfam" id="TIGR00014">
    <property type="entry name" value="arsC"/>
    <property type="match status" value="1"/>
</dbReference>
<name>A0A1H7PGR6_9GAMM</name>
<comment type="catalytic activity">
    <reaction evidence="4">
        <text>[glutaredoxin]-dithiol + arsenate + glutathione + H(+) = glutathionyl-S-S-[glutaredoxin] + arsenite + H2O</text>
        <dbReference type="Rhea" id="RHEA:22016"/>
        <dbReference type="Rhea" id="RHEA-COMP:10729"/>
        <dbReference type="Rhea" id="RHEA-COMP:17668"/>
        <dbReference type="ChEBI" id="CHEBI:15377"/>
        <dbReference type="ChEBI" id="CHEBI:15378"/>
        <dbReference type="ChEBI" id="CHEBI:29242"/>
        <dbReference type="ChEBI" id="CHEBI:29950"/>
        <dbReference type="ChEBI" id="CHEBI:48597"/>
        <dbReference type="ChEBI" id="CHEBI:57925"/>
        <dbReference type="ChEBI" id="CHEBI:146199"/>
        <dbReference type="EC" id="1.20.4.1"/>
    </reaction>
</comment>
<dbReference type="Gene3D" id="3.40.30.10">
    <property type="entry name" value="Glutaredoxin"/>
    <property type="match status" value="1"/>
</dbReference>
<evidence type="ECO:0000256" key="2">
    <source>
        <dbReference type="ARBA" id="ARBA00023002"/>
    </source>
</evidence>
<dbReference type="EC" id="1.20.4.1" evidence="4"/>